<evidence type="ECO:0000259" key="13">
    <source>
        <dbReference type="PROSITE" id="PS50115"/>
    </source>
</evidence>
<evidence type="ECO:0000256" key="5">
    <source>
        <dbReference type="ARBA" id="ARBA00022833"/>
    </source>
</evidence>
<dbReference type="GO" id="GO:0010008">
    <property type="term" value="C:endosome membrane"/>
    <property type="evidence" value="ECO:0007669"/>
    <property type="project" value="UniProtKB-SubCell"/>
</dbReference>
<feature type="domain" description="PH" evidence="12">
    <location>
        <begin position="263"/>
        <end position="358"/>
    </location>
</feature>
<dbReference type="SMART" id="SM00233">
    <property type="entry name" value="PH"/>
    <property type="match status" value="1"/>
</dbReference>
<dbReference type="FunFam" id="1.10.220.150:FF:000007">
    <property type="entry name" value="Arf-GAP with coiled-coil, ANK repeat and PH domain-containing protein 2"/>
    <property type="match status" value="1"/>
</dbReference>
<evidence type="ECO:0000256" key="10">
    <source>
        <dbReference type="SAM" id="Coils"/>
    </source>
</evidence>
<comment type="subcellular location">
    <subcellularLocation>
        <location evidence="9">Endosome membrane</location>
        <topology evidence="9">Peripheral membrane protein</topology>
    </subcellularLocation>
</comment>
<dbReference type="SUPFAM" id="SSF57863">
    <property type="entry name" value="ArfGap/RecO-like zinc finger"/>
    <property type="match status" value="1"/>
</dbReference>
<comment type="function">
    <text evidence="9">GTPase-activating protein for the ADP ribosylation factor family.</text>
</comment>
<sequence>MDSLVDFEECIKDSPRFRRSLGESESEVTELENRLDKLVKLCNRMVEAGQAYNEANQLFLGGVVEFSQYHRKDSTVTTCLTHFTQGLQEMIHFHMMLFDQAQRSVTQQLQTLLTHSIPQLRESRKEFSRITEDLEQAAAKSAQASRHKAQDAEKASHLLLATRKCFQHIALDYSLQLNQFKMQQKVDILNSIFSYFHAQYTFFHQGYDLLKDLDPAMKKMAIQLAQLSTDCTEKRKQLEHAHLLVQQRDTSEDSVVTLSPLNGVTIQGYLFKRSKRKIKNWNRRWFSIQNNQLVYMKSHKEEPIILVDDLRLCAVKALDTIERRFCFEVVSVQMSCALQADSEGLRQAWITAVQGSIDLAYRQKTEPTHTLAVSSQPSPQTPPLRQDQDPHRPAIMGLVQQGAGNQQCCDCSQAEPRWASINLGITLCIECSGIHRSLGVHLSKVRSLTLDSWEPEQLKLVCGLGNDAINQIFEACCEEGMSKVTASSSRQEKESWIKAKYVEKRFVKKIASPHSDASLSGAQTGHSAGGLGLQLYQASREGDLVTMATALAQGAGVNWTNPEEEGRTPLINAACGGSLVACEFLLQNGANVNHRDHRGQGALHTATYWGHTGQVCLFLKRGANQYAVDERGKDPLSIAMETAHADIVTLLRMARMNEEMRDSEGFFGPMGDDETFQDIFRDFTHMASNDPEKLSRRQFEREKEKRDESEGSEIEGGAGKAESGGKVGGGR</sequence>
<dbReference type="CDD" id="cd08835">
    <property type="entry name" value="ArfGap_ACAP"/>
    <property type="match status" value="1"/>
</dbReference>
<keyword evidence="15" id="KW-1185">Reference proteome</keyword>
<dbReference type="InterPro" id="IPR011993">
    <property type="entry name" value="PH-like_dom_sf"/>
</dbReference>
<keyword evidence="6 7" id="KW-0040">ANK repeat</keyword>
<dbReference type="Pfam" id="PF00169">
    <property type="entry name" value="PH"/>
    <property type="match status" value="1"/>
</dbReference>
<keyword evidence="10" id="KW-0175">Coiled coil</keyword>
<dbReference type="InterPro" id="IPR045258">
    <property type="entry name" value="ACAP1/2/3-like"/>
</dbReference>
<dbReference type="InterPro" id="IPR004148">
    <property type="entry name" value="BAR_dom"/>
</dbReference>
<evidence type="ECO:0000259" key="12">
    <source>
        <dbReference type="PROSITE" id="PS50003"/>
    </source>
</evidence>
<dbReference type="SMART" id="SM00248">
    <property type="entry name" value="ANK"/>
    <property type="match status" value="3"/>
</dbReference>
<dbReference type="FunFam" id="1.20.1270.60:FF:000025">
    <property type="entry name" value="arf-GAP with coiled-coil, ANK repeat and PH domain-containing protein 2"/>
    <property type="match status" value="1"/>
</dbReference>
<name>A0AAD8G8A5_ACIOX</name>
<dbReference type="SMART" id="SM00105">
    <property type="entry name" value="ArfGap"/>
    <property type="match status" value="1"/>
</dbReference>
<dbReference type="PROSITE" id="PS50003">
    <property type="entry name" value="PH_DOMAIN"/>
    <property type="match status" value="1"/>
</dbReference>
<evidence type="ECO:0000256" key="3">
    <source>
        <dbReference type="ARBA" id="ARBA00022737"/>
    </source>
</evidence>
<dbReference type="Pfam" id="PF16746">
    <property type="entry name" value="BAR_3"/>
    <property type="match status" value="1"/>
</dbReference>
<organism evidence="14 15">
    <name type="scientific">Acipenser oxyrinchus oxyrinchus</name>
    <dbReference type="NCBI Taxonomy" id="40147"/>
    <lineage>
        <taxon>Eukaryota</taxon>
        <taxon>Metazoa</taxon>
        <taxon>Chordata</taxon>
        <taxon>Craniata</taxon>
        <taxon>Vertebrata</taxon>
        <taxon>Euteleostomi</taxon>
        <taxon>Actinopterygii</taxon>
        <taxon>Chondrostei</taxon>
        <taxon>Acipenseriformes</taxon>
        <taxon>Acipenseridae</taxon>
        <taxon>Acipenser</taxon>
    </lineage>
</organism>
<keyword evidence="2 9" id="KW-0479">Metal-binding</keyword>
<evidence type="ECO:0000256" key="7">
    <source>
        <dbReference type="PROSITE-ProRule" id="PRU00023"/>
    </source>
</evidence>
<keyword evidence="3 9" id="KW-0677">Repeat</keyword>
<feature type="coiled-coil region" evidence="10">
    <location>
        <begin position="21"/>
        <end position="48"/>
    </location>
</feature>
<evidence type="ECO:0000256" key="4">
    <source>
        <dbReference type="ARBA" id="ARBA00022771"/>
    </source>
</evidence>
<dbReference type="InterPro" id="IPR001849">
    <property type="entry name" value="PH_domain"/>
</dbReference>
<dbReference type="FunFam" id="1.25.40.20:FF:000020">
    <property type="entry name" value="Arf-GAP with coiled-coil, ANK repeat and PH domain-containing protein 2"/>
    <property type="match status" value="1"/>
</dbReference>
<evidence type="ECO:0000256" key="8">
    <source>
        <dbReference type="PROSITE-ProRule" id="PRU00288"/>
    </source>
</evidence>
<dbReference type="Proteomes" id="UP001230051">
    <property type="component" value="Unassembled WGS sequence"/>
</dbReference>
<dbReference type="EMBL" id="JAGXEW010000008">
    <property type="protein sequence ID" value="KAK1168694.1"/>
    <property type="molecule type" value="Genomic_DNA"/>
</dbReference>
<feature type="repeat" description="ANK" evidence="7">
    <location>
        <begin position="598"/>
        <end position="630"/>
    </location>
</feature>
<protein>
    <recommendedName>
        <fullName evidence="9">Arf-GAP with coiled-coil, ANK repeat and PH domain-containing protein</fullName>
        <shortName evidence="9">Cnt-b</shortName>
    </recommendedName>
    <alternativeName>
        <fullName evidence="9">Centaurin-beta</fullName>
    </alternativeName>
</protein>
<dbReference type="CDD" id="cd13250">
    <property type="entry name" value="PH_ACAP"/>
    <property type="match status" value="1"/>
</dbReference>
<gene>
    <name evidence="14" type="primary">ACAP2</name>
    <name evidence="14" type="ORF">AOXY_G9517</name>
</gene>
<evidence type="ECO:0000256" key="2">
    <source>
        <dbReference type="ARBA" id="ARBA00022723"/>
    </source>
</evidence>
<feature type="region of interest" description="Disordered" evidence="11">
    <location>
        <begin position="687"/>
        <end position="731"/>
    </location>
</feature>
<evidence type="ECO:0000256" key="1">
    <source>
        <dbReference type="ARBA" id="ARBA00022468"/>
    </source>
</evidence>
<dbReference type="PANTHER" id="PTHR23180:SF402">
    <property type="entry name" value="ARF-GAP WITH COILED-COIL, ANK REPEAT AND PH DOMAIN-CONTAINING PROTEIN"/>
    <property type="match status" value="1"/>
</dbReference>
<dbReference type="InterPro" id="IPR036770">
    <property type="entry name" value="Ankyrin_rpt-contain_sf"/>
</dbReference>
<proteinExistence type="predicted"/>
<reference evidence="14" key="1">
    <citation type="submission" date="2022-02" db="EMBL/GenBank/DDBJ databases">
        <title>Atlantic sturgeon de novo genome assembly.</title>
        <authorList>
            <person name="Stock M."/>
            <person name="Klopp C."/>
            <person name="Guiguen Y."/>
            <person name="Cabau C."/>
            <person name="Parinello H."/>
            <person name="Santidrian Yebra-Pimentel E."/>
            <person name="Kuhl H."/>
            <person name="Dirks R.P."/>
            <person name="Guessner J."/>
            <person name="Wuertz S."/>
            <person name="Du K."/>
            <person name="Schartl M."/>
        </authorList>
    </citation>
    <scope>NUCLEOTIDE SEQUENCE</scope>
    <source>
        <strain evidence="14">STURGEONOMICS-FGT-2020</strain>
        <tissue evidence="14">Whole blood</tissue>
    </source>
</reference>
<dbReference type="FunFam" id="2.30.29.30:FF:000026">
    <property type="entry name" value="Arf-GAP with coiled-coil, ANK repeat and PH domain-containing protein 2"/>
    <property type="match status" value="1"/>
</dbReference>
<comment type="domain">
    <text evidence="9">PH domain binds phospholipids including phosphatidic acid, phosphatidylinositol 3-phosphate, phosphatidylinositol 3,5-bisphosphate (PIP2) and phosphatidylinositol 3,4,5-trisphosphate (PIP3). May mediate protein binding to PIP2 or PIP3 containing membranes.</text>
</comment>
<dbReference type="PROSITE" id="PS50088">
    <property type="entry name" value="ANK_REPEAT"/>
    <property type="match status" value="2"/>
</dbReference>
<feature type="region of interest" description="Disordered" evidence="11">
    <location>
        <begin position="368"/>
        <end position="391"/>
    </location>
</feature>
<evidence type="ECO:0000313" key="15">
    <source>
        <dbReference type="Proteomes" id="UP001230051"/>
    </source>
</evidence>
<dbReference type="PROSITE" id="PS50297">
    <property type="entry name" value="ANK_REP_REGION"/>
    <property type="match status" value="1"/>
</dbReference>
<dbReference type="PANTHER" id="PTHR23180">
    <property type="entry name" value="CENTAURIN/ARF"/>
    <property type="match status" value="1"/>
</dbReference>
<dbReference type="AlphaFoldDB" id="A0AAD8G8A5"/>
<accession>A0AAD8G8A5</accession>
<dbReference type="InterPro" id="IPR037278">
    <property type="entry name" value="ARFGAP/RecO"/>
</dbReference>
<dbReference type="GO" id="GO:0008270">
    <property type="term" value="F:zinc ion binding"/>
    <property type="evidence" value="ECO:0007669"/>
    <property type="project" value="UniProtKB-KW"/>
</dbReference>
<dbReference type="InterPro" id="IPR001164">
    <property type="entry name" value="ArfGAP_dom"/>
</dbReference>
<keyword evidence="4 8" id="KW-0863">Zinc-finger</keyword>
<keyword evidence="5 9" id="KW-0862">Zinc</keyword>
<dbReference type="GO" id="GO:0005096">
    <property type="term" value="F:GTPase activator activity"/>
    <property type="evidence" value="ECO:0007669"/>
    <property type="project" value="UniProtKB-KW"/>
</dbReference>
<evidence type="ECO:0000313" key="14">
    <source>
        <dbReference type="EMBL" id="KAK1168694.1"/>
    </source>
</evidence>
<dbReference type="SUPFAM" id="SSF103657">
    <property type="entry name" value="BAR/IMD domain-like"/>
    <property type="match status" value="1"/>
</dbReference>
<dbReference type="Gene3D" id="1.25.40.20">
    <property type="entry name" value="Ankyrin repeat-containing domain"/>
    <property type="match status" value="1"/>
</dbReference>
<dbReference type="Gene3D" id="2.30.29.30">
    <property type="entry name" value="Pleckstrin-homology domain (PH domain)/Phosphotyrosine-binding domain (PTB)"/>
    <property type="match status" value="1"/>
</dbReference>
<dbReference type="Pfam" id="PF01412">
    <property type="entry name" value="ArfGap"/>
    <property type="match status" value="1"/>
</dbReference>
<keyword evidence="9" id="KW-0967">Endosome</keyword>
<dbReference type="Pfam" id="PF12796">
    <property type="entry name" value="Ank_2"/>
    <property type="match status" value="1"/>
</dbReference>
<comment type="caution">
    <text evidence="14">The sequence shown here is derived from an EMBL/GenBank/DDBJ whole genome shotgun (WGS) entry which is preliminary data.</text>
</comment>
<evidence type="ECO:0000256" key="9">
    <source>
        <dbReference type="RuleBase" id="RU369028"/>
    </source>
</evidence>
<dbReference type="Gene3D" id="1.20.1270.60">
    <property type="entry name" value="Arfaptin homology (AH) domain/BAR domain"/>
    <property type="match status" value="1"/>
</dbReference>
<dbReference type="PROSITE" id="PS50115">
    <property type="entry name" value="ARFGAP"/>
    <property type="match status" value="1"/>
</dbReference>
<comment type="domain">
    <text evidence="9">The BAR domain mediates homodimerization, it can neither bind membrane nor impart curvature, but instead requires the neighboring PH domain to achieve these functions.</text>
</comment>
<evidence type="ECO:0000256" key="11">
    <source>
        <dbReference type="SAM" id="MobiDB-lite"/>
    </source>
</evidence>
<evidence type="ECO:0000256" key="6">
    <source>
        <dbReference type="ARBA" id="ARBA00023043"/>
    </source>
</evidence>
<dbReference type="SUPFAM" id="SSF50729">
    <property type="entry name" value="PH domain-like"/>
    <property type="match status" value="1"/>
</dbReference>
<keyword evidence="1 9" id="KW-0343">GTPase activation</keyword>
<feature type="compositionally biased region" description="Basic and acidic residues" evidence="11">
    <location>
        <begin position="687"/>
        <end position="709"/>
    </location>
</feature>
<feature type="domain" description="Arf-GAP" evidence="13">
    <location>
        <begin position="393"/>
        <end position="514"/>
    </location>
</feature>
<dbReference type="InterPro" id="IPR038508">
    <property type="entry name" value="ArfGAP_dom_sf"/>
</dbReference>
<dbReference type="InterPro" id="IPR027267">
    <property type="entry name" value="AH/BAR_dom_sf"/>
</dbReference>
<dbReference type="SUPFAM" id="SSF48403">
    <property type="entry name" value="Ankyrin repeat"/>
    <property type="match status" value="1"/>
</dbReference>
<dbReference type="CDD" id="cd07603">
    <property type="entry name" value="BAR_ACAPs"/>
    <property type="match status" value="1"/>
</dbReference>
<dbReference type="InterPro" id="IPR002110">
    <property type="entry name" value="Ankyrin_rpt"/>
</dbReference>
<dbReference type="PRINTS" id="PR00405">
    <property type="entry name" value="REVINTRACTNG"/>
</dbReference>
<dbReference type="Gene3D" id="1.10.220.150">
    <property type="entry name" value="Arf GTPase activating protein"/>
    <property type="match status" value="1"/>
</dbReference>
<comment type="activity regulation">
    <text evidence="9">GAP activity stimulated by phosphatidylinositol 4,5-bisphosphate (PIP2) and phosphatidic acid.</text>
</comment>
<feature type="repeat" description="ANK" evidence="7">
    <location>
        <begin position="565"/>
        <end position="597"/>
    </location>
</feature>